<dbReference type="Gene3D" id="1.10.150.130">
    <property type="match status" value="1"/>
</dbReference>
<evidence type="ECO:0000313" key="3">
    <source>
        <dbReference type="EMBL" id="KAF5379442.1"/>
    </source>
</evidence>
<feature type="compositionally biased region" description="Polar residues" evidence="2">
    <location>
        <begin position="89"/>
        <end position="99"/>
    </location>
</feature>
<dbReference type="EMBL" id="JAACJP010000016">
    <property type="protein sequence ID" value="KAF5379442.1"/>
    <property type="molecule type" value="Genomic_DNA"/>
</dbReference>
<dbReference type="AlphaFoldDB" id="A0A8H5HA07"/>
<keyword evidence="1" id="KW-0238">DNA-binding</keyword>
<dbReference type="Proteomes" id="UP000565441">
    <property type="component" value="Unassembled WGS sequence"/>
</dbReference>
<comment type="caution">
    <text evidence="3">The sequence shown here is derived from an EMBL/GenBank/DDBJ whole genome shotgun (WGS) entry which is preliminary data.</text>
</comment>
<dbReference type="SUPFAM" id="SSF47823">
    <property type="entry name" value="lambda integrase-like, N-terminal domain"/>
    <property type="match status" value="1"/>
</dbReference>
<dbReference type="GO" id="GO:0003677">
    <property type="term" value="F:DNA binding"/>
    <property type="evidence" value="ECO:0007669"/>
    <property type="project" value="UniProtKB-KW"/>
</dbReference>
<keyword evidence="4" id="KW-1185">Reference proteome</keyword>
<proteinExistence type="predicted"/>
<reference evidence="3 4" key="1">
    <citation type="journal article" date="2020" name="ISME J.">
        <title>Uncovering the hidden diversity of litter-decomposition mechanisms in mushroom-forming fungi.</title>
        <authorList>
            <person name="Floudas D."/>
            <person name="Bentzer J."/>
            <person name="Ahren D."/>
            <person name="Johansson T."/>
            <person name="Persson P."/>
            <person name="Tunlid A."/>
        </authorList>
    </citation>
    <scope>NUCLEOTIDE SEQUENCE [LARGE SCALE GENOMIC DNA]</scope>
    <source>
        <strain evidence="3 4">CBS 661.87</strain>
    </source>
</reference>
<evidence type="ECO:0000256" key="1">
    <source>
        <dbReference type="ARBA" id="ARBA00023125"/>
    </source>
</evidence>
<sequence>MPSSSNTSSHLLSPTFNQNIILQTRSRVENRVYPEPYWCGPSLCRTNFVLSSMSNNLHTAVPSGAADGGLRAARTLSPRIPSFEISPHPTRTTSTTVAPGVFASSSSSRFLRKATSSNPPPSAYSSETVTAPRRTTSFAAAPGVYIHPASPRRLAALSLSSHSTKPPAHSPSYISSPYRPAVPADQRLLFWTTPHSHLARSSFDAQIPVEAQSQILLGLYNSLSESTRVPYGAGLLRFTQYCDRHHISENLRMPASDILLSAFIADALGTCTGECIRNWLNGLRFWHILNYAEWHGHEPLVHSLLRSADKQGIPFKRPPRQPVTSRHLLALHDDLDLTSPLGAATWACALVAFWGCRRLGELLPSKLSFDPSRHVSRDCDIKTSFVNGSKVVVSLA</sequence>
<dbReference type="InterPro" id="IPR010998">
    <property type="entry name" value="Integrase_recombinase_N"/>
</dbReference>
<organism evidence="3 4">
    <name type="scientific">Tricholomella constricta</name>
    <dbReference type="NCBI Taxonomy" id="117010"/>
    <lineage>
        <taxon>Eukaryota</taxon>
        <taxon>Fungi</taxon>
        <taxon>Dikarya</taxon>
        <taxon>Basidiomycota</taxon>
        <taxon>Agaricomycotina</taxon>
        <taxon>Agaricomycetes</taxon>
        <taxon>Agaricomycetidae</taxon>
        <taxon>Agaricales</taxon>
        <taxon>Tricholomatineae</taxon>
        <taxon>Lyophyllaceae</taxon>
        <taxon>Tricholomella</taxon>
    </lineage>
</organism>
<evidence type="ECO:0000313" key="4">
    <source>
        <dbReference type="Proteomes" id="UP000565441"/>
    </source>
</evidence>
<name>A0A8H5HA07_9AGAR</name>
<protein>
    <submittedName>
        <fullName evidence="3">Uncharacterized protein</fullName>
    </submittedName>
</protein>
<dbReference type="OrthoDB" id="3266428at2759"/>
<gene>
    <name evidence="3" type="ORF">D9615_006560</name>
</gene>
<evidence type="ECO:0000256" key="2">
    <source>
        <dbReference type="SAM" id="MobiDB-lite"/>
    </source>
</evidence>
<feature type="region of interest" description="Disordered" evidence="2">
    <location>
        <begin position="80"/>
        <end position="99"/>
    </location>
</feature>
<feature type="region of interest" description="Disordered" evidence="2">
    <location>
        <begin position="109"/>
        <end position="130"/>
    </location>
</feature>
<accession>A0A8H5HA07</accession>